<dbReference type="Proteomes" id="UP000215043">
    <property type="component" value="Chromosome"/>
</dbReference>
<dbReference type="EMBL" id="CP022752">
    <property type="protein sequence ID" value="ASU79867.1"/>
    <property type="molecule type" value="Genomic_DNA"/>
</dbReference>
<gene>
    <name evidence="6" type="ORF">CDG81_18145</name>
    <name evidence="7" type="ORF">IL38_21905</name>
</gene>
<dbReference type="InterPro" id="IPR025997">
    <property type="entry name" value="SBP_2_dom"/>
</dbReference>
<dbReference type="HOGENOM" id="CLU_037628_3_2_11"/>
<comment type="subcellular location">
    <subcellularLocation>
        <location evidence="1">Cell envelope</location>
    </subcellularLocation>
</comment>
<dbReference type="OrthoDB" id="9813037at2"/>
<dbReference type="CDD" id="cd06308">
    <property type="entry name" value="PBP1_sensor_kinase-like"/>
    <property type="match status" value="1"/>
</dbReference>
<dbReference type="InterPro" id="IPR028082">
    <property type="entry name" value="Peripla_BP_I"/>
</dbReference>
<reference evidence="7 8" key="1">
    <citation type="journal article" date="2014" name="PLoS ONE">
        <title>Identification and Characterization of a New Erythromycin Biosynthetic Gene Cluster in Actinopolyspora erythraea YIM90600, a Novel Erythronolide-Producing Halophilic Actinomycete Isolated from Salt Field.</title>
        <authorList>
            <person name="Chen D."/>
            <person name="Feng J."/>
            <person name="Huang L."/>
            <person name="Zhang Q."/>
            <person name="Wu J."/>
            <person name="Zhu X."/>
            <person name="Duan Y."/>
            <person name="Xu Z."/>
        </authorList>
    </citation>
    <scope>NUCLEOTIDE SEQUENCE [LARGE SCALE GENOMIC DNA]</scope>
    <source>
        <strain evidence="7 8">YIM90600</strain>
    </source>
</reference>
<protein>
    <submittedName>
        <fullName evidence="6">ABC transporter substrate-binding protein</fullName>
    </submittedName>
</protein>
<keyword evidence="3 4" id="KW-0732">Signal</keyword>
<dbReference type="Proteomes" id="UP000029737">
    <property type="component" value="Unassembled WGS sequence"/>
</dbReference>
<evidence type="ECO:0000259" key="5">
    <source>
        <dbReference type="Pfam" id="PF13407"/>
    </source>
</evidence>
<dbReference type="EMBL" id="JPMV01000041">
    <property type="protein sequence ID" value="KGI79619.1"/>
    <property type="molecule type" value="Genomic_DNA"/>
</dbReference>
<sequence length="335" mass="35365">MRFQARSMLAAACAVALLSTGCGTTSINAGSAGGPDPEEVCEGPTGDYTIGVSQANVAEPYRVRMNADIRRAAAKVEQFGEVQFLDAAQDNSRQVSQIRTLITKQVDLLIVSPNEAAPLTGVVSRAYNSGIPVVVLDRKVNGDSYSTFIGADNERIGRQAGEYFADRLLPDGGKVVELRGLSGSTPAAERGRGFRAGVRGSGIEIIASADGQWLRAEAQSKMDAVLKAHPRVDAVYGHNDPMAEGAHLAARSAGRAAGTEFVGIDGLPTPSGGIKAVQRGRLSATFVYPTGGEEAITAAKRMLIDCEPVPEKQTLPTRLVTPENAAKVYRRLNSR</sequence>
<dbReference type="KEGG" id="aey:CDG81_18145"/>
<keyword evidence="8" id="KW-1185">Reference proteome</keyword>
<evidence type="ECO:0000313" key="9">
    <source>
        <dbReference type="Proteomes" id="UP000215043"/>
    </source>
</evidence>
<dbReference type="GO" id="GO:0030313">
    <property type="term" value="C:cell envelope"/>
    <property type="evidence" value="ECO:0007669"/>
    <property type="project" value="UniProtKB-SubCell"/>
</dbReference>
<evidence type="ECO:0000313" key="8">
    <source>
        <dbReference type="Proteomes" id="UP000029737"/>
    </source>
</evidence>
<dbReference type="RefSeq" id="WP_043577840.1">
    <property type="nucleotide sequence ID" value="NZ_CP022752.1"/>
</dbReference>
<evidence type="ECO:0000256" key="3">
    <source>
        <dbReference type="ARBA" id="ARBA00022729"/>
    </source>
</evidence>
<comment type="similarity">
    <text evidence="2">Belongs to the bacterial solute-binding protein 2 family.</text>
</comment>
<dbReference type="SUPFAM" id="SSF53822">
    <property type="entry name" value="Periplasmic binding protein-like I"/>
    <property type="match status" value="1"/>
</dbReference>
<evidence type="ECO:0000313" key="7">
    <source>
        <dbReference type="EMBL" id="KGI79619.1"/>
    </source>
</evidence>
<dbReference type="Pfam" id="PF13407">
    <property type="entry name" value="Peripla_BP_4"/>
    <property type="match status" value="1"/>
</dbReference>
<dbReference type="Gene3D" id="3.40.50.2300">
    <property type="match status" value="2"/>
</dbReference>
<accession>A0A099D0S2</accession>
<dbReference type="PROSITE" id="PS51257">
    <property type="entry name" value="PROKAR_LIPOPROTEIN"/>
    <property type="match status" value="1"/>
</dbReference>
<evidence type="ECO:0000256" key="1">
    <source>
        <dbReference type="ARBA" id="ARBA00004196"/>
    </source>
</evidence>
<evidence type="ECO:0000256" key="2">
    <source>
        <dbReference type="ARBA" id="ARBA00007639"/>
    </source>
</evidence>
<organism evidence="6 9">
    <name type="scientific">Actinopolyspora erythraea</name>
    <dbReference type="NCBI Taxonomy" id="414996"/>
    <lineage>
        <taxon>Bacteria</taxon>
        <taxon>Bacillati</taxon>
        <taxon>Actinomycetota</taxon>
        <taxon>Actinomycetes</taxon>
        <taxon>Actinopolysporales</taxon>
        <taxon>Actinopolysporaceae</taxon>
        <taxon>Actinopolyspora</taxon>
    </lineage>
</organism>
<feature type="chain" id="PRO_5044540463" evidence="4">
    <location>
        <begin position="25"/>
        <end position="335"/>
    </location>
</feature>
<dbReference type="PANTHER" id="PTHR46847:SF1">
    <property type="entry name" value="D-ALLOSE-BINDING PERIPLASMIC PROTEIN-RELATED"/>
    <property type="match status" value="1"/>
</dbReference>
<feature type="domain" description="Periplasmic binding protein" evidence="5">
    <location>
        <begin position="50"/>
        <end position="302"/>
    </location>
</feature>
<feature type="signal peptide" evidence="4">
    <location>
        <begin position="1"/>
        <end position="24"/>
    </location>
</feature>
<reference evidence="6 9" key="2">
    <citation type="submission" date="2017-08" db="EMBL/GenBank/DDBJ databases">
        <title>The complete genome sequence of moderately halophilic actinomycete Actinopolyspora erythraea YIM 90600, the producer of novel erythromycin, novel actinopolysporins A-C and tubercidin.</title>
        <authorList>
            <person name="Yin M."/>
            <person name="Tang S."/>
        </authorList>
    </citation>
    <scope>NUCLEOTIDE SEQUENCE [LARGE SCALE GENOMIC DNA]</scope>
    <source>
        <strain evidence="6 9">YIM 90600</strain>
    </source>
</reference>
<dbReference type="GO" id="GO:0030246">
    <property type="term" value="F:carbohydrate binding"/>
    <property type="evidence" value="ECO:0007669"/>
    <property type="project" value="UniProtKB-ARBA"/>
</dbReference>
<proteinExistence type="inferred from homology"/>
<dbReference type="eggNOG" id="COG1879">
    <property type="taxonomic scope" value="Bacteria"/>
</dbReference>
<dbReference type="AlphaFoldDB" id="A0A099D0S2"/>
<name>A0A099D0S2_9ACTN</name>
<evidence type="ECO:0000313" key="6">
    <source>
        <dbReference type="EMBL" id="ASU79867.1"/>
    </source>
</evidence>
<evidence type="ECO:0000256" key="4">
    <source>
        <dbReference type="SAM" id="SignalP"/>
    </source>
</evidence>
<dbReference type="PANTHER" id="PTHR46847">
    <property type="entry name" value="D-ALLOSE-BINDING PERIPLASMIC PROTEIN-RELATED"/>
    <property type="match status" value="1"/>
</dbReference>